<dbReference type="InterPro" id="IPR005474">
    <property type="entry name" value="Transketolase_N"/>
</dbReference>
<dbReference type="RefSeq" id="WP_013625671.1">
    <property type="nucleotide sequence ID" value="NC_015172.1"/>
</dbReference>
<accession>F0SW22</accession>
<evidence type="ECO:0000256" key="1">
    <source>
        <dbReference type="ARBA" id="ARBA00001964"/>
    </source>
</evidence>
<dbReference type="PANTHER" id="PTHR47514:SF1">
    <property type="entry name" value="TRANSKETOLASE N-TERMINAL SECTION-RELATED"/>
    <property type="match status" value="1"/>
</dbReference>
<comment type="cofactor">
    <cofactor evidence="1">
        <name>thiamine diphosphate</name>
        <dbReference type="ChEBI" id="CHEBI:58937"/>
    </cofactor>
</comment>
<name>F0SW22_SYNGF</name>
<dbReference type="SUPFAM" id="SSF52518">
    <property type="entry name" value="Thiamin diphosphate-binding fold (THDP-binding)"/>
    <property type="match status" value="1"/>
</dbReference>
<dbReference type="AlphaFoldDB" id="F0SW22"/>
<dbReference type="STRING" id="645991.Sgly_2522"/>
<comment type="similarity">
    <text evidence="2">Belongs to the transketolase family.</text>
</comment>
<dbReference type="GO" id="GO:0004802">
    <property type="term" value="F:transketolase activity"/>
    <property type="evidence" value="ECO:0007669"/>
    <property type="project" value="UniProtKB-EC"/>
</dbReference>
<evidence type="ECO:0000313" key="5">
    <source>
        <dbReference type="EMBL" id="ADY56806.1"/>
    </source>
</evidence>
<reference evidence="5 6" key="1">
    <citation type="journal article" date="2011" name="Stand. Genomic Sci.">
        <title>Complete genome sequence of Syntrophobotulus glycolicus type strain (FlGlyR).</title>
        <authorList>
            <person name="Han C."/>
            <person name="Mwirichia R."/>
            <person name="Chertkov O."/>
            <person name="Held B."/>
            <person name="Lapidus A."/>
            <person name="Nolan M."/>
            <person name="Lucas S."/>
            <person name="Hammon N."/>
            <person name="Deshpande S."/>
            <person name="Cheng J.F."/>
            <person name="Tapia R."/>
            <person name="Goodwin L."/>
            <person name="Pitluck S."/>
            <person name="Huntemann M."/>
            <person name="Liolios K."/>
            <person name="Ivanova N."/>
            <person name="Pagani I."/>
            <person name="Mavromatis K."/>
            <person name="Ovchinikova G."/>
            <person name="Pati A."/>
            <person name="Chen A."/>
            <person name="Palaniappan K."/>
            <person name="Land M."/>
            <person name="Hauser L."/>
            <person name="Brambilla E.M."/>
            <person name="Rohde M."/>
            <person name="Spring S."/>
            <person name="Sikorski J."/>
            <person name="Goker M."/>
            <person name="Woyke T."/>
            <person name="Bristow J."/>
            <person name="Eisen J.A."/>
            <person name="Markowitz V."/>
            <person name="Hugenholtz P."/>
            <person name="Kyrpides N.C."/>
            <person name="Klenk H.P."/>
            <person name="Detter J.C."/>
        </authorList>
    </citation>
    <scope>NUCLEOTIDE SEQUENCE [LARGE SCALE GENOMIC DNA]</scope>
    <source>
        <strain evidence="6">DSM 8271 / FlGlyR</strain>
    </source>
</reference>
<evidence type="ECO:0000259" key="4">
    <source>
        <dbReference type="Pfam" id="PF00456"/>
    </source>
</evidence>
<evidence type="ECO:0000256" key="3">
    <source>
        <dbReference type="ARBA" id="ARBA00023052"/>
    </source>
</evidence>
<feature type="domain" description="Transketolase N-terminal" evidence="4">
    <location>
        <begin position="17"/>
        <end position="270"/>
    </location>
</feature>
<proteinExistence type="inferred from homology"/>
<evidence type="ECO:0000313" key="6">
    <source>
        <dbReference type="Proteomes" id="UP000007488"/>
    </source>
</evidence>
<reference evidence="6" key="2">
    <citation type="submission" date="2011-02" db="EMBL/GenBank/DDBJ databases">
        <title>The complete genome of Syntrophobotulus glycolicus DSM 8271.</title>
        <authorList>
            <person name="Lucas S."/>
            <person name="Copeland A."/>
            <person name="Lapidus A."/>
            <person name="Bruce D."/>
            <person name="Goodwin L."/>
            <person name="Pitluck S."/>
            <person name="Kyrpides N."/>
            <person name="Mavromatis K."/>
            <person name="Pagani I."/>
            <person name="Ivanova N."/>
            <person name="Mikhailova N."/>
            <person name="Chertkov O."/>
            <person name="Held B."/>
            <person name="Detter J.C."/>
            <person name="Tapia R."/>
            <person name="Han C."/>
            <person name="Land M."/>
            <person name="Hauser L."/>
            <person name="Markowitz V."/>
            <person name="Cheng J.-F."/>
            <person name="Hugenholtz P."/>
            <person name="Woyke T."/>
            <person name="Wu D."/>
            <person name="Spring S."/>
            <person name="Schroeder M."/>
            <person name="Brambilla E."/>
            <person name="Klenk H.-P."/>
            <person name="Eisen J.A."/>
        </authorList>
    </citation>
    <scope>NUCLEOTIDE SEQUENCE [LARGE SCALE GENOMIC DNA]</scope>
    <source>
        <strain evidence="6">DSM 8271 / FlGlyR</strain>
    </source>
</reference>
<organism evidence="5 6">
    <name type="scientific">Syntrophobotulus glycolicus (strain DSM 8271 / FlGlyR)</name>
    <dbReference type="NCBI Taxonomy" id="645991"/>
    <lineage>
        <taxon>Bacteria</taxon>
        <taxon>Bacillati</taxon>
        <taxon>Bacillota</taxon>
        <taxon>Clostridia</taxon>
        <taxon>Eubacteriales</taxon>
        <taxon>Desulfitobacteriaceae</taxon>
        <taxon>Syntrophobotulus</taxon>
    </lineage>
</organism>
<dbReference type="EMBL" id="CP002547">
    <property type="protein sequence ID" value="ADY56806.1"/>
    <property type="molecule type" value="Genomic_DNA"/>
</dbReference>
<dbReference type="CDD" id="cd02012">
    <property type="entry name" value="TPP_TK"/>
    <property type="match status" value="1"/>
</dbReference>
<dbReference type="eggNOG" id="COG3959">
    <property type="taxonomic scope" value="Bacteria"/>
</dbReference>
<sequence length="274" mass="30238">MSQKEKQLEEAKRAATNMRRNILLMTHRAKGGHPGGCLSATDLLAVLYKCFMRIDPAYPKSPDRDYFLLSKGHAVPALYAVLIEKGFLSQEEINDFRELEGRLPAYPSCELTPGVDMASGSLGQGLSIANGIALSCRLKGSDQRAYCMLGDGELHEGQCWEAMLTAAHFKLNNVCAIVDYNKLQLDGSLDEVKSLGDLRAKWDAFDWHTIEIDGHDLSQIYDAFAEAENYKKGPSVIIANTIKGKGVSFMEDEVGWHAAAPNDEQLQKALKELS</sequence>
<keyword evidence="3" id="KW-0786">Thiamine pyrophosphate</keyword>
<dbReference type="Gene3D" id="3.40.50.970">
    <property type="match status" value="1"/>
</dbReference>
<dbReference type="HOGENOM" id="CLU_009227_4_1_9"/>
<dbReference type="Proteomes" id="UP000007488">
    <property type="component" value="Chromosome"/>
</dbReference>
<dbReference type="Pfam" id="PF00456">
    <property type="entry name" value="Transketolase_N"/>
    <property type="match status" value="1"/>
</dbReference>
<gene>
    <name evidence="5" type="ordered locus">Sgly_2522</name>
</gene>
<dbReference type="PANTHER" id="PTHR47514">
    <property type="entry name" value="TRANSKETOLASE N-TERMINAL SECTION-RELATED"/>
    <property type="match status" value="1"/>
</dbReference>
<dbReference type="OrthoDB" id="8732661at2"/>
<keyword evidence="6" id="KW-1185">Reference proteome</keyword>
<protein>
    <submittedName>
        <fullName evidence="5">Transketolase subunit A</fullName>
        <ecNumber evidence="5">2.2.1.1</ecNumber>
    </submittedName>
</protein>
<keyword evidence="5" id="KW-0808">Transferase</keyword>
<evidence type="ECO:0000256" key="2">
    <source>
        <dbReference type="ARBA" id="ARBA00007131"/>
    </source>
</evidence>
<dbReference type="EC" id="2.2.1.1" evidence="5"/>
<dbReference type="KEGG" id="sgy:Sgly_2522"/>
<dbReference type="InterPro" id="IPR029061">
    <property type="entry name" value="THDP-binding"/>
</dbReference>